<sequence>MVEGGEDQRSAAITDLTVTGNYATDDTPIETAINSII</sequence>
<name>A0A0F8ZHZ3_9ZZZZ</name>
<accession>A0A0F8ZHZ3</accession>
<reference evidence="1" key="1">
    <citation type="journal article" date="2015" name="Nature">
        <title>Complex archaea that bridge the gap between prokaryotes and eukaryotes.</title>
        <authorList>
            <person name="Spang A."/>
            <person name="Saw J.H."/>
            <person name="Jorgensen S.L."/>
            <person name="Zaremba-Niedzwiedzka K."/>
            <person name="Martijn J."/>
            <person name="Lind A.E."/>
            <person name="van Eijk R."/>
            <person name="Schleper C."/>
            <person name="Guy L."/>
            <person name="Ettema T.J."/>
        </authorList>
    </citation>
    <scope>NUCLEOTIDE SEQUENCE</scope>
</reference>
<dbReference type="EMBL" id="LAZR01060269">
    <property type="protein sequence ID" value="KKK66044.1"/>
    <property type="molecule type" value="Genomic_DNA"/>
</dbReference>
<organism evidence="1">
    <name type="scientific">marine sediment metagenome</name>
    <dbReference type="NCBI Taxonomy" id="412755"/>
    <lineage>
        <taxon>unclassified sequences</taxon>
        <taxon>metagenomes</taxon>
        <taxon>ecological metagenomes</taxon>
    </lineage>
</organism>
<dbReference type="AlphaFoldDB" id="A0A0F8ZHZ3"/>
<feature type="non-terminal residue" evidence="1">
    <location>
        <position position="37"/>
    </location>
</feature>
<gene>
    <name evidence="1" type="ORF">LCGC14_2968030</name>
</gene>
<protein>
    <submittedName>
        <fullName evidence="1">Uncharacterized protein</fullName>
    </submittedName>
</protein>
<evidence type="ECO:0000313" key="1">
    <source>
        <dbReference type="EMBL" id="KKK66044.1"/>
    </source>
</evidence>
<proteinExistence type="predicted"/>
<comment type="caution">
    <text evidence="1">The sequence shown here is derived from an EMBL/GenBank/DDBJ whole genome shotgun (WGS) entry which is preliminary data.</text>
</comment>